<accession>A0ABQ0I1V1</accession>
<comment type="caution">
    <text evidence="2">The sequence shown here is derived from an EMBL/GenBank/DDBJ whole genome shotgun (WGS) entry which is preliminary data.</text>
</comment>
<proteinExistence type="predicted"/>
<evidence type="ECO:0000313" key="3">
    <source>
        <dbReference type="Proteomes" id="UP000008372"/>
    </source>
</evidence>
<name>A0ABQ0I1V1_9ALTE</name>
<dbReference type="Proteomes" id="UP000008372">
    <property type="component" value="Unassembled WGS sequence"/>
</dbReference>
<feature type="region of interest" description="Disordered" evidence="1">
    <location>
        <begin position="1"/>
        <end position="47"/>
    </location>
</feature>
<evidence type="ECO:0000313" key="2">
    <source>
        <dbReference type="EMBL" id="GAC03302.1"/>
    </source>
</evidence>
<protein>
    <submittedName>
        <fullName evidence="2">Uncharacterized protein</fullName>
    </submittedName>
</protein>
<keyword evidence="3" id="KW-1185">Reference proteome</keyword>
<feature type="compositionally biased region" description="Polar residues" evidence="1">
    <location>
        <begin position="14"/>
        <end position="25"/>
    </location>
</feature>
<reference evidence="2 3" key="1">
    <citation type="journal article" date="2014" name="Environ. Microbiol.">
        <title>Comparative genomics of the marine bacterial genus Glaciecola reveals the high degree of genomic diversity and genomic characteristic for cold adaptation.</title>
        <authorList>
            <person name="Qin Q.L."/>
            <person name="Xie B.B."/>
            <person name="Yu Y."/>
            <person name="Shu Y.L."/>
            <person name="Rong J.C."/>
            <person name="Zhang Y.J."/>
            <person name="Zhao D.L."/>
            <person name="Chen X.L."/>
            <person name="Zhang X.Y."/>
            <person name="Chen B."/>
            <person name="Zhou B.C."/>
            <person name="Zhang Y.Z."/>
        </authorList>
    </citation>
    <scope>NUCLEOTIDE SEQUENCE [LARGE SCALE GENOMIC DNA]</scope>
    <source>
        <strain evidence="2 3">NO2</strain>
    </source>
</reference>
<dbReference type="EMBL" id="BAEK01000007">
    <property type="protein sequence ID" value="GAC03302.1"/>
    <property type="molecule type" value="Genomic_DNA"/>
</dbReference>
<organism evidence="2 3">
    <name type="scientific">Paraglaciecola agarilytica NO2</name>
    <dbReference type="NCBI Taxonomy" id="1125747"/>
    <lineage>
        <taxon>Bacteria</taxon>
        <taxon>Pseudomonadati</taxon>
        <taxon>Pseudomonadota</taxon>
        <taxon>Gammaproteobacteria</taxon>
        <taxon>Alteromonadales</taxon>
        <taxon>Alteromonadaceae</taxon>
        <taxon>Paraglaciecola</taxon>
    </lineage>
</organism>
<sequence>MLDPQDVSAAPEHSLSQGITPQITPEQHVPRPNVALAKGDIARNTIE</sequence>
<evidence type="ECO:0000256" key="1">
    <source>
        <dbReference type="SAM" id="MobiDB-lite"/>
    </source>
</evidence>
<gene>
    <name evidence="2" type="ORF">GAGA_0437</name>
</gene>
<dbReference type="RefSeq" id="WP_008302131.1">
    <property type="nucleotide sequence ID" value="NZ_BAEK01000007.1"/>
</dbReference>